<evidence type="ECO:0000259" key="11">
    <source>
        <dbReference type="Pfam" id="PF24105"/>
    </source>
</evidence>
<feature type="compositionally biased region" description="Polar residues" evidence="10">
    <location>
        <begin position="392"/>
        <end position="407"/>
    </location>
</feature>
<dbReference type="FunCoup" id="A0A482XQS4">
    <property type="interactions" value="1605"/>
</dbReference>
<keyword evidence="3 9" id="KW-0853">WD repeat</keyword>
<dbReference type="PROSITE" id="PS00678">
    <property type="entry name" value="WD_REPEATS_1"/>
    <property type="match status" value="1"/>
</dbReference>
<dbReference type="SMART" id="SM00320">
    <property type="entry name" value="WD40"/>
    <property type="match status" value="5"/>
</dbReference>
<evidence type="ECO:0000256" key="9">
    <source>
        <dbReference type="PROSITE-ProRule" id="PRU00221"/>
    </source>
</evidence>
<dbReference type="InterPro" id="IPR036322">
    <property type="entry name" value="WD40_repeat_dom_sf"/>
</dbReference>
<keyword evidence="6" id="KW-0156">Chromatin regulator</keyword>
<comment type="similarity">
    <text evidence="2">Belongs to the WD repeat HIR1 family.</text>
</comment>
<feature type="region of interest" description="Disordered" evidence="10">
    <location>
        <begin position="462"/>
        <end position="535"/>
    </location>
</feature>
<evidence type="ECO:0000256" key="10">
    <source>
        <dbReference type="SAM" id="MobiDB-lite"/>
    </source>
</evidence>
<dbReference type="GO" id="GO:0006334">
    <property type="term" value="P:nucleosome assembly"/>
    <property type="evidence" value="ECO:0007669"/>
    <property type="project" value="TreeGrafter"/>
</dbReference>
<evidence type="ECO:0000256" key="5">
    <source>
        <dbReference type="ARBA" id="ARBA00022763"/>
    </source>
</evidence>
<dbReference type="InterPro" id="IPR015943">
    <property type="entry name" value="WD40/YVTN_repeat-like_dom_sf"/>
</dbReference>
<dbReference type="PRINTS" id="PR00319">
    <property type="entry name" value="GPROTEINB"/>
</dbReference>
<dbReference type="STRING" id="195883.A0A482XQS4"/>
<keyword evidence="7" id="KW-0234">DNA repair</keyword>
<dbReference type="Proteomes" id="UP000291343">
    <property type="component" value="Unassembled WGS sequence"/>
</dbReference>
<dbReference type="Gene3D" id="2.130.10.10">
    <property type="entry name" value="YVTN repeat-like/Quinoprotein amine dehydrogenase"/>
    <property type="match status" value="2"/>
</dbReference>
<dbReference type="SUPFAM" id="SSF50978">
    <property type="entry name" value="WD40 repeat-like"/>
    <property type="match status" value="1"/>
</dbReference>
<feature type="region of interest" description="Disordered" evidence="10">
    <location>
        <begin position="389"/>
        <end position="435"/>
    </location>
</feature>
<proteinExistence type="inferred from homology"/>
<keyword evidence="8" id="KW-0539">Nucleus</keyword>
<dbReference type="PROSITE" id="PS50294">
    <property type="entry name" value="WD_REPEATS_REGION"/>
    <property type="match status" value="2"/>
</dbReference>
<evidence type="ECO:0000256" key="7">
    <source>
        <dbReference type="ARBA" id="ARBA00023204"/>
    </source>
</evidence>
<evidence type="ECO:0000256" key="8">
    <source>
        <dbReference type="ARBA" id="ARBA00023242"/>
    </source>
</evidence>
<dbReference type="InterPro" id="IPR045145">
    <property type="entry name" value="PTHR15271"/>
</dbReference>
<feature type="repeat" description="WD" evidence="9">
    <location>
        <begin position="164"/>
        <end position="205"/>
    </location>
</feature>
<feature type="compositionally biased region" description="Basic and acidic residues" evidence="10">
    <location>
        <begin position="503"/>
        <end position="515"/>
    </location>
</feature>
<feature type="compositionally biased region" description="Basic and acidic residues" evidence="10">
    <location>
        <begin position="408"/>
        <end position="417"/>
    </location>
</feature>
<sequence length="599" mass="66321">MKCTIPEISWHNKDPVLSIDLQPRKEGEHFYRLASGGTDSHILIWHVTEQECGIPILECAADLTRHQKAVNVVRFSPTGEFLASGDDESAIIIWKQKSDCDLPQFPGDGEEQKEQWLMVKTLRGHLEDVYDLSWSPDEANLISGSVDNTALVWDVKKGHMLYILRDHKSFVQGVAWDPLGQYVATNSSDRTCRVFSTATRKLVSRISKAVLPNAEQTDAKPVHLFHDDTLKSFFRRLSFTPCGSLLIVPSGVIEEPKLINTTLIFTRNNLAKPVAYLPSNQQYSVAVRCCPQLFALLETSGGAPADAPPQASVFALPYRVVFAIATQSSVILYDTQHMAPFAYVANIHYTRLTDLAWSSDGRLLVVSSSDGYCSLISFADGELGEVYVPPSKETSNAENKPEQTVTTDKSKSVKDGDEQNTTEKSSTNVKSNDDNDDDFCLVLEETVSNVIDSTVKTGDKEEKIVERDTTNHENDSIGKTDKMEKPTEKETSNLDNDSMVKTVEVKKPAEADKSQNCDSYQTKSNNDVKEKSESVADCENVETDAENKPAESCTPAKIISLCDSPSNSNSSAKITPIEQRKPKRAQLITLSSPKSKRKL</sequence>
<evidence type="ECO:0000256" key="4">
    <source>
        <dbReference type="ARBA" id="ARBA00022737"/>
    </source>
</evidence>
<gene>
    <name evidence="12" type="ORF">LSTR_LSTR010265</name>
</gene>
<comment type="subcellular location">
    <subcellularLocation>
        <location evidence="1">Nucleus</location>
    </subcellularLocation>
</comment>
<reference evidence="12 13" key="1">
    <citation type="journal article" date="2017" name="Gigascience">
        <title>Genome sequence of the small brown planthopper, Laodelphax striatellus.</title>
        <authorList>
            <person name="Zhu J."/>
            <person name="Jiang F."/>
            <person name="Wang X."/>
            <person name="Yang P."/>
            <person name="Bao Y."/>
            <person name="Zhao W."/>
            <person name="Wang W."/>
            <person name="Lu H."/>
            <person name="Wang Q."/>
            <person name="Cui N."/>
            <person name="Li J."/>
            <person name="Chen X."/>
            <person name="Luo L."/>
            <person name="Yu J."/>
            <person name="Kang L."/>
            <person name="Cui F."/>
        </authorList>
    </citation>
    <scope>NUCLEOTIDE SEQUENCE [LARGE SCALE GENOMIC DNA]</scope>
    <source>
        <strain evidence="12">Lst14</strain>
    </source>
</reference>
<feature type="repeat" description="WD" evidence="9">
    <location>
        <begin position="122"/>
        <end position="163"/>
    </location>
</feature>
<dbReference type="PROSITE" id="PS50082">
    <property type="entry name" value="WD_REPEATS_2"/>
    <property type="match status" value="3"/>
</dbReference>
<feature type="repeat" description="WD" evidence="9">
    <location>
        <begin position="63"/>
        <end position="95"/>
    </location>
</feature>
<dbReference type="EMBL" id="QKKF02002576">
    <property type="protein sequence ID" value="RZF48302.1"/>
    <property type="molecule type" value="Genomic_DNA"/>
</dbReference>
<protein>
    <recommendedName>
        <fullName evidence="11">CAF1B/HIR1 beta-propeller domain-containing protein</fullName>
    </recommendedName>
</protein>
<feature type="compositionally biased region" description="Polar residues" evidence="10">
    <location>
        <begin position="516"/>
        <end position="525"/>
    </location>
</feature>
<comment type="caution">
    <text evidence="12">The sequence shown here is derived from an EMBL/GenBank/DDBJ whole genome shotgun (WGS) entry which is preliminary data.</text>
</comment>
<dbReference type="GO" id="GO:0005634">
    <property type="term" value="C:nucleus"/>
    <property type="evidence" value="ECO:0007669"/>
    <property type="project" value="UniProtKB-SubCell"/>
</dbReference>
<dbReference type="SMR" id="A0A482XQS4"/>
<dbReference type="PANTHER" id="PTHR15271">
    <property type="entry name" value="CHROMATIN ASSEMBLY FACTOR 1 SUBUNIT B"/>
    <property type="match status" value="1"/>
</dbReference>
<evidence type="ECO:0000256" key="6">
    <source>
        <dbReference type="ARBA" id="ARBA00022853"/>
    </source>
</evidence>
<dbReference type="InterPro" id="IPR055410">
    <property type="entry name" value="Beta-prop_CAF1B_HIR1"/>
</dbReference>
<name>A0A482XQS4_LAOST</name>
<feature type="compositionally biased region" description="Basic and acidic residues" evidence="10">
    <location>
        <begin position="462"/>
        <end position="492"/>
    </location>
</feature>
<feature type="domain" description="CAF1B/HIR1 beta-propeller" evidence="11">
    <location>
        <begin position="1"/>
        <end position="383"/>
    </location>
</feature>
<dbReference type="GO" id="GO:0033186">
    <property type="term" value="C:CAF-1 complex"/>
    <property type="evidence" value="ECO:0007669"/>
    <property type="project" value="TreeGrafter"/>
</dbReference>
<evidence type="ECO:0000313" key="13">
    <source>
        <dbReference type="Proteomes" id="UP000291343"/>
    </source>
</evidence>
<evidence type="ECO:0000256" key="3">
    <source>
        <dbReference type="ARBA" id="ARBA00022574"/>
    </source>
</evidence>
<organism evidence="12 13">
    <name type="scientific">Laodelphax striatellus</name>
    <name type="common">Small brown planthopper</name>
    <name type="synonym">Delphax striatella</name>
    <dbReference type="NCBI Taxonomy" id="195883"/>
    <lineage>
        <taxon>Eukaryota</taxon>
        <taxon>Metazoa</taxon>
        <taxon>Ecdysozoa</taxon>
        <taxon>Arthropoda</taxon>
        <taxon>Hexapoda</taxon>
        <taxon>Insecta</taxon>
        <taxon>Pterygota</taxon>
        <taxon>Neoptera</taxon>
        <taxon>Paraneoptera</taxon>
        <taxon>Hemiptera</taxon>
        <taxon>Auchenorrhyncha</taxon>
        <taxon>Fulgoroidea</taxon>
        <taxon>Delphacidae</taxon>
        <taxon>Criomorphinae</taxon>
        <taxon>Laodelphax</taxon>
    </lineage>
</organism>
<dbReference type="Pfam" id="PF24105">
    <property type="entry name" value="Beta-prop_CAF1B_HIR1"/>
    <property type="match status" value="1"/>
</dbReference>
<dbReference type="InParanoid" id="A0A482XQS4"/>
<keyword evidence="13" id="KW-1185">Reference proteome</keyword>
<dbReference type="PANTHER" id="PTHR15271:SF4">
    <property type="entry name" value="CHROMATIN ASSEMBLY FACTOR 1 SUBUNIT B"/>
    <property type="match status" value="1"/>
</dbReference>
<dbReference type="InterPro" id="IPR001680">
    <property type="entry name" value="WD40_rpt"/>
</dbReference>
<accession>A0A482XQS4</accession>
<evidence type="ECO:0000313" key="12">
    <source>
        <dbReference type="EMBL" id="RZF48302.1"/>
    </source>
</evidence>
<keyword evidence="5" id="KW-0227">DNA damage</keyword>
<dbReference type="OrthoDB" id="71227at2759"/>
<dbReference type="AlphaFoldDB" id="A0A482XQS4"/>
<evidence type="ECO:0000256" key="1">
    <source>
        <dbReference type="ARBA" id="ARBA00004123"/>
    </source>
</evidence>
<dbReference type="GO" id="GO:0006281">
    <property type="term" value="P:DNA repair"/>
    <property type="evidence" value="ECO:0007669"/>
    <property type="project" value="UniProtKB-KW"/>
</dbReference>
<dbReference type="InterPro" id="IPR001632">
    <property type="entry name" value="WD40_G-protein_beta-like"/>
</dbReference>
<keyword evidence="4" id="KW-0677">Repeat</keyword>
<feature type="region of interest" description="Disordered" evidence="10">
    <location>
        <begin position="561"/>
        <end position="599"/>
    </location>
</feature>
<dbReference type="GO" id="GO:0006335">
    <property type="term" value="P:DNA replication-dependent chromatin assembly"/>
    <property type="evidence" value="ECO:0007669"/>
    <property type="project" value="InterPro"/>
</dbReference>
<evidence type="ECO:0000256" key="2">
    <source>
        <dbReference type="ARBA" id="ARBA00007306"/>
    </source>
</evidence>
<dbReference type="InterPro" id="IPR019775">
    <property type="entry name" value="WD40_repeat_CS"/>
</dbReference>